<name>A0AAW5A0C6_PHOPO</name>
<gene>
    <name evidence="1" type="ORF">GLP33_20570</name>
</gene>
<evidence type="ECO:0000313" key="1">
    <source>
        <dbReference type="EMBL" id="MCF2304100.1"/>
    </source>
</evidence>
<accession>A0AAW5A0C6</accession>
<dbReference type="RefSeq" id="WP_232579696.1">
    <property type="nucleotide sequence ID" value="NZ_WMCP01000043.1"/>
</dbReference>
<comment type="caution">
    <text evidence="1">The sequence shown here is derived from an EMBL/GenBank/DDBJ whole genome shotgun (WGS) entry which is preliminary data.</text>
</comment>
<protein>
    <submittedName>
        <fullName evidence="1">Uncharacterized protein</fullName>
    </submittedName>
</protein>
<dbReference type="AlphaFoldDB" id="A0AAW5A0C6"/>
<sequence length="62" mass="7254">MAEDVSLLAQASMYYKSDGNSTALEATKRMCKIVKIRYYQTQNPTPNMKRWENKIDIICNDY</sequence>
<organism evidence="1 2">
    <name type="scientific">Photobacterium phosphoreum</name>
    <dbReference type="NCBI Taxonomy" id="659"/>
    <lineage>
        <taxon>Bacteria</taxon>
        <taxon>Pseudomonadati</taxon>
        <taxon>Pseudomonadota</taxon>
        <taxon>Gammaproteobacteria</taxon>
        <taxon>Vibrionales</taxon>
        <taxon>Vibrionaceae</taxon>
        <taxon>Photobacterium</taxon>
    </lineage>
</organism>
<dbReference type="Proteomes" id="UP000813876">
    <property type="component" value="Unassembled WGS sequence"/>
</dbReference>
<proteinExistence type="predicted"/>
<evidence type="ECO:0000313" key="2">
    <source>
        <dbReference type="Proteomes" id="UP000813876"/>
    </source>
</evidence>
<dbReference type="EMBL" id="WMCP01000043">
    <property type="protein sequence ID" value="MCF2304100.1"/>
    <property type="molecule type" value="Genomic_DNA"/>
</dbReference>
<reference evidence="1" key="1">
    <citation type="submission" date="2019-11" db="EMBL/GenBank/DDBJ databases">
        <title>Comparative genomics of photobacteria reveal adaptation to distinct habitats.</title>
        <authorList>
            <person name="Fuertes-Perez S."/>
            <person name="Hilgarth M."/>
            <person name="Vogel R.F."/>
        </authorList>
    </citation>
    <scope>NUCLEOTIDE SEQUENCE</scope>
    <source>
        <strain evidence="1">TMW2.2145</strain>
    </source>
</reference>